<keyword evidence="4" id="KW-1185">Reference proteome</keyword>
<proteinExistence type="predicted"/>
<protein>
    <submittedName>
        <fullName evidence="3">Uncharacterized protein</fullName>
    </submittedName>
</protein>
<reference evidence="4" key="1">
    <citation type="submission" date="2015-07" db="EMBL/GenBank/DDBJ databases">
        <authorList>
            <person name="Kim K.M."/>
        </authorList>
    </citation>
    <scope>NUCLEOTIDE SEQUENCE [LARGE SCALE GENOMIC DNA]</scope>
    <source>
        <strain evidence="4">KCTC 42284</strain>
    </source>
</reference>
<dbReference type="InterPro" id="IPR021253">
    <property type="entry name" value="ZrgA-like"/>
</dbReference>
<dbReference type="Pfam" id="PF10986">
    <property type="entry name" value="ZrgA"/>
    <property type="match status" value="1"/>
</dbReference>
<dbReference type="EMBL" id="CP012154">
    <property type="protein sequence ID" value="AKS40409.1"/>
    <property type="molecule type" value="Genomic_DNA"/>
</dbReference>
<feature type="chain" id="PRO_5043747078" evidence="2">
    <location>
        <begin position="19"/>
        <end position="190"/>
    </location>
</feature>
<dbReference type="Proteomes" id="UP000066624">
    <property type="component" value="Chromosome"/>
</dbReference>
<name>A0A0K0XRR5_9GAMM</name>
<organism evidence="3 4">
    <name type="scientific">Wenzhouxiangella marina</name>
    <dbReference type="NCBI Taxonomy" id="1579979"/>
    <lineage>
        <taxon>Bacteria</taxon>
        <taxon>Pseudomonadati</taxon>
        <taxon>Pseudomonadota</taxon>
        <taxon>Gammaproteobacteria</taxon>
        <taxon>Chromatiales</taxon>
        <taxon>Wenzhouxiangellaceae</taxon>
        <taxon>Wenzhouxiangella</taxon>
    </lineage>
</organism>
<accession>A0A0K0XRR5</accession>
<dbReference type="KEGG" id="wma:WM2015_18"/>
<dbReference type="STRING" id="1579979.WM2015_18"/>
<sequence length="190" mass="20871">MRCLMFLSLLVPSVGAFAQFDAPVRQHAAHVHGQAEGQLAVDGSSVQLSLQIPAHNLLGFEHAPVNEAQRSALDATVRHLEESAWLTTPPAADCQRQELTLDTPGLEAPEDGSAHRHHHAHEHDHGGDEHGAFELTFQLDCRVPEALTWLELDLFEAYPANESIRLDLLTATRADRITLGPGRIRVDLQP</sequence>
<dbReference type="AlphaFoldDB" id="A0A0K0XRR5"/>
<evidence type="ECO:0000256" key="1">
    <source>
        <dbReference type="SAM" id="MobiDB-lite"/>
    </source>
</evidence>
<evidence type="ECO:0000313" key="3">
    <source>
        <dbReference type="EMBL" id="AKS40409.1"/>
    </source>
</evidence>
<gene>
    <name evidence="3" type="ORF">WM2015_18</name>
</gene>
<feature type="region of interest" description="Disordered" evidence="1">
    <location>
        <begin position="103"/>
        <end position="129"/>
    </location>
</feature>
<evidence type="ECO:0000313" key="4">
    <source>
        <dbReference type="Proteomes" id="UP000066624"/>
    </source>
</evidence>
<keyword evidence="2" id="KW-0732">Signal</keyword>
<dbReference type="RefSeq" id="WP_169751062.1">
    <property type="nucleotide sequence ID" value="NZ_CP012154.1"/>
</dbReference>
<feature type="signal peptide" evidence="2">
    <location>
        <begin position="1"/>
        <end position="18"/>
    </location>
</feature>
<evidence type="ECO:0000256" key="2">
    <source>
        <dbReference type="SAM" id="SignalP"/>
    </source>
</evidence>